<dbReference type="InterPro" id="IPR011009">
    <property type="entry name" value="Kinase-like_dom_sf"/>
</dbReference>
<feature type="region of interest" description="Disordered" evidence="1">
    <location>
        <begin position="329"/>
        <end position="348"/>
    </location>
</feature>
<dbReference type="Gene3D" id="1.10.510.10">
    <property type="entry name" value="Transferase(Phosphotransferase) domain 1"/>
    <property type="match status" value="1"/>
</dbReference>
<keyword evidence="3" id="KW-1185">Reference proteome</keyword>
<sequence>MEAEECDQYLEWIPFSSFINVNKSEISEAGTLFTANWVKGPADTWDSAEGQFITKRGLLKVGLTSFGNSASLFLKELKIHFYSRNRNGLIIRLFGVTRESVTNNLMMVAETVEWDLRHYVSHHFIRLTWENKIAILHTIVCALENLKSGQEVQQEFENNNTIKSHIEIPLNELGLGEGKELIPVIDRRPVVSELRNKLSEWHLYGKQKEQFDIAEQKRIKRVLTKGLNPDPSKMIAPPRIHPQAIYTSRLLKFPALPLTKNNQRTPRRSLSYDEHVNGRMQISSQDLASILVRDESFFSTGSLMQRRQVYPEPGLEQTDEDILKQYDLSIPNDFDPLNSNSDDSNKNSEINNEEVSIYDLENCASNRVSNLDGVTSYNVPENDSGTNCTSSLQDKTE</sequence>
<name>A0A9N9A073_9GLOM</name>
<evidence type="ECO:0000313" key="3">
    <source>
        <dbReference type="Proteomes" id="UP000789342"/>
    </source>
</evidence>
<gene>
    <name evidence="2" type="ORF">AMORRO_LOCUS3802</name>
</gene>
<organism evidence="2 3">
    <name type="scientific">Acaulospora morrowiae</name>
    <dbReference type="NCBI Taxonomy" id="94023"/>
    <lineage>
        <taxon>Eukaryota</taxon>
        <taxon>Fungi</taxon>
        <taxon>Fungi incertae sedis</taxon>
        <taxon>Mucoromycota</taxon>
        <taxon>Glomeromycotina</taxon>
        <taxon>Glomeromycetes</taxon>
        <taxon>Diversisporales</taxon>
        <taxon>Acaulosporaceae</taxon>
        <taxon>Acaulospora</taxon>
    </lineage>
</organism>
<evidence type="ECO:0000256" key="1">
    <source>
        <dbReference type="SAM" id="MobiDB-lite"/>
    </source>
</evidence>
<dbReference type="EMBL" id="CAJVPV010001926">
    <property type="protein sequence ID" value="CAG8512560.1"/>
    <property type="molecule type" value="Genomic_DNA"/>
</dbReference>
<accession>A0A9N9A073</accession>
<dbReference type="Proteomes" id="UP000789342">
    <property type="component" value="Unassembled WGS sequence"/>
</dbReference>
<dbReference type="SUPFAM" id="SSF56112">
    <property type="entry name" value="Protein kinase-like (PK-like)"/>
    <property type="match status" value="1"/>
</dbReference>
<proteinExistence type="predicted"/>
<feature type="compositionally biased region" description="Low complexity" evidence="1">
    <location>
        <begin position="332"/>
        <end position="348"/>
    </location>
</feature>
<reference evidence="2" key="1">
    <citation type="submission" date="2021-06" db="EMBL/GenBank/DDBJ databases">
        <authorList>
            <person name="Kallberg Y."/>
            <person name="Tangrot J."/>
            <person name="Rosling A."/>
        </authorList>
    </citation>
    <scope>NUCLEOTIDE SEQUENCE</scope>
    <source>
        <strain evidence="2">CL551</strain>
    </source>
</reference>
<dbReference type="AlphaFoldDB" id="A0A9N9A073"/>
<comment type="caution">
    <text evidence="2">The sequence shown here is derived from an EMBL/GenBank/DDBJ whole genome shotgun (WGS) entry which is preliminary data.</text>
</comment>
<feature type="region of interest" description="Disordered" evidence="1">
    <location>
        <begin position="374"/>
        <end position="397"/>
    </location>
</feature>
<dbReference type="OrthoDB" id="5979581at2759"/>
<protein>
    <submittedName>
        <fullName evidence="2">13497_t:CDS:1</fullName>
    </submittedName>
</protein>
<evidence type="ECO:0000313" key="2">
    <source>
        <dbReference type="EMBL" id="CAG8512560.1"/>
    </source>
</evidence>